<dbReference type="EMBL" id="CP074694">
    <property type="protein sequence ID" value="QVL30807.1"/>
    <property type="molecule type" value="Genomic_DNA"/>
</dbReference>
<dbReference type="KEGG" id="tsph:KIH39_18390"/>
<reference evidence="1" key="1">
    <citation type="submission" date="2021-05" db="EMBL/GenBank/DDBJ databases">
        <title>Complete genome sequence of the cellulolytic planctomycete Telmatocola sphagniphila SP2T and characterization of the first cellulase from planctomycetes.</title>
        <authorList>
            <person name="Rakitin A.L."/>
            <person name="Beletsky A.V."/>
            <person name="Naumoff D.G."/>
            <person name="Kulichevskaya I.S."/>
            <person name="Mardanov A.V."/>
            <person name="Ravin N.V."/>
            <person name="Dedysh S.N."/>
        </authorList>
    </citation>
    <scope>NUCLEOTIDE SEQUENCE</scope>
    <source>
        <strain evidence="1">SP2T</strain>
    </source>
</reference>
<dbReference type="Proteomes" id="UP000676194">
    <property type="component" value="Chromosome"/>
</dbReference>
<name>A0A8E6B2T2_9BACT</name>
<protein>
    <submittedName>
        <fullName evidence="1">Uncharacterized protein</fullName>
    </submittedName>
</protein>
<organism evidence="1 2">
    <name type="scientific">Telmatocola sphagniphila</name>
    <dbReference type="NCBI Taxonomy" id="1123043"/>
    <lineage>
        <taxon>Bacteria</taxon>
        <taxon>Pseudomonadati</taxon>
        <taxon>Planctomycetota</taxon>
        <taxon>Planctomycetia</taxon>
        <taxon>Gemmatales</taxon>
        <taxon>Gemmataceae</taxon>
    </lineage>
</organism>
<evidence type="ECO:0000313" key="1">
    <source>
        <dbReference type="EMBL" id="QVL30807.1"/>
    </source>
</evidence>
<proteinExistence type="predicted"/>
<dbReference type="AlphaFoldDB" id="A0A8E6B2T2"/>
<dbReference type="RefSeq" id="WP_213494689.1">
    <property type="nucleotide sequence ID" value="NZ_CP074694.1"/>
</dbReference>
<gene>
    <name evidence="1" type="ORF">KIH39_18390</name>
</gene>
<accession>A0A8E6B2T2</accession>
<keyword evidence="2" id="KW-1185">Reference proteome</keyword>
<evidence type="ECO:0000313" key="2">
    <source>
        <dbReference type="Proteomes" id="UP000676194"/>
    </source>
</evidence>
<sequence length="109" mass="12667">MRDIRRVHPDLFDVEDAPRFRKIVDQSSFTLDLILYLERLLARAAFEKALGKTEDVLQRRGLDRQDCVEELTQFYETYGIAHAQGKHQAEVLIQNIESQAASQARSYSR</sequence>